<dbReference type="OrthoDB" id="9787435at2"/>
<dbReference type="EMBL" id="DF968291">
    <property type="protein sequence ID" value="GAP49119.1"/>
    <property type="molecule type" value="Genomic_DNA"/>
</dbReference>
<keyword evidence="2" id="KW-1185">Reference proteome</keyword>
<evidence type="ECO:0000313" key="1">
    <source>
        <dbReference type="EMBL" id="GAP49119.1"/>
    </source>
</evidence>
<name>A0A0K8PNV4_STRAJ</name>
<accession>A0A0K8PNV4</accession>
<evidence type="ECO:0000313" key="2">
    <source>
        <dbReference type="Proteomes" id="UP000053859"/>
    </source>
</evidence>
<proteinExistence type="predicted"/>
<dbReference type="RefSeq" id="WP_148640352.1">
    <property type="nucleotide sequence ID" value="NZ_DF968291.1"/>
</dbReference>
<dbReference type="PATRIC" id="fig|146537.3.peg.4193"/>
<organism evidence="1 2">
    <name type="scientific">Streptomyces azureus</name>
    <dbReference type="NCBI Taxonomy" id="146537"/>
    <lineage>
        <taxon>Bacteria</taxon>
        <taxon>Bacillati</taxon>
        <taxon>Actinomycetota</taxon>
        <taxon>Actinomycetes</taxon>
        <taxon>Kitasatosporales</taxon>
        <taxon>Streptomycetaceae</taxon>
        <taxon>Streptomyces</taxon>
    </lineage>
</organism>
<dbReference type="Proteomes" id="UP000053859">
    <property type="component" value="Unassembled WGS sequence"/>
</dbReference>
<gene>
    <name evidence="1" type="ORF">SAZU_3983</name>
</gene>
<sequence length="75" mass="7555">MRDFGAEFFVPRTAGPPAAVRRLVPGGVHAAVDPASVGMLAPDAVRGGVSLVSVLGNAPTPRRGIRVGPCAVLVP</sequence>
<protein>
    <submittedName>
        <fullName evidence="1">Alcohol dehydrogenase zinc-binding domain-containing protein</fullName>
    </submittedName>
</protein>
<reference evidence="1" key="1">
    <citation type="journal article" date="2015" name="Genome Announc.">
        <title>Draft Genome Sequence of Thiostrepton-Producing Streptomyces azureus ATCC 14921.</title>
        <authorList>
            <person name="Sakihara K."/>
            <person name="Maeda J."/>
            <person name="Tashiro K."/>
            <person name="Fujino Y."/>
            <person name="Kuhara S."/>
            <person name="Ohshima T."/>
            <person name="Ogata S."/>
            <person name="Doi K."/>
        </authorList>
    </citation>
    <scope>NUCLEOTIDE SEQUENCE [LARGE SCALE GENOMIC DNA]</scope>
    <source>
        <strain evidence="1">ATCC14921</strain>
    </source>
</reference>
<dbReference type="AlphaFoldDB" id="A0A0K8PNV4"/>